<accession>A0A2G9LIR0</accession>
<dbReference type="SUPFAM" id="SSF46785">
    <property type="entry name" value="Winged helix' DNA-binding domain"/>
    <property type="match status" value="1"/>
</dbReference>
<sequence length="273" mass="30768">MAKAIDFADIDVELVRQLRSTFFLNTYEAKALNVLLQHGTLTPAEISVYTKIPKARTYDTLEGLFMRGFILKKKGRPVKYIAKDPETMIAPVIEKMDAIHNSKVQTIKNQEKSGGLISKLKQLFEQRTTKQNLTSYEIFGRSNILSFLKTAITGTKKEILVSYNSAIDIMSAKNDISALLSSAISKEISVKFLTYTNPCALNPNLKECEVKVYPKQLVRFWIFDKTKILLYLNDNPATKENEEACIFIESPIIAAFLGEIFGLLSKEAIPLTK</sequence>
<accession>A0A2H9RCP1</accession>
<dbReference type="Proteomes" id="UP000230477">
    <property type="component" value="Unassembled WGS sequence"/>
</dbReference>
<reference evidence="2 10" key="1">
    <citation type="submission" date="2017-09" db="EMBL/GenBank/DDBJ databases">
        <title>Depth-based differentiation of microbial function through sediment-hosted aquifers and enrichment of novel symbionts in the deep terrestrial subsurface.</title>
        <authorList>
            <person name="Probst A.J."/>
            <person name="Ladd B."/>
            <person name="Jarett J.K."/>
            <person name="Geller-Mcgrath D.E."/>
            <person name="Sieber C.M."/>
            <person name="Emerson J.B."/>
            <person name="Anantharaman K."/>
            <person name="Thomas B.C."/>
            <person name="Malmstrom R."/>
            <person name="Stieglmeier M."/>
            <person name="Klingl A."/>
            <person name="Woyke T."/>
            <person name="Ryan C.M."/>
            <person name="Banfield J.F."/>
        </authorList>
    </citation>
    <scope>NUCLEOTIDE SEQUENCE [LARGE SCALE GENOMIC DNA]</scope>
    <source>
        <strain evidence="4">CG02_land_8_20_14_3_00_31_209</strain>
        <strain evidence="3">CG03_land_8_20_14_0_80_31_114</strain>
        <strain evidence="2">CG18_big_fil_WC_8_21_14_2_50_31_19</strain>
        <strain evidence="5">CG_4_10_14_0_8_um_filter_31_133</strain>
        <strain evidence="7">CG_4_9_14_0_8_um_filter_31_21</strain>
        <strain evidence="6">CG_4_9_14_3_um_filter_31_125</strain>
    </source>
</reference>
<dbReference type="Pfam" id="PF01978">
    <property type="entry name" value="TrmB"/>
    <property type="match status" value="1"/>
</dbReference>
<accession>A0A2H9QSJ5</accession>
<dbReference type="InterPro" id="IPR051797">
    <property type="entry name" value="TrmB-like"/>
</dbReference>
<dbReference type="Proteomes" id="UP000230713">
    <property type="component" value="Unassembled WGS sequence"/>
</dbReference>
<dbReference type="EMBL" id="PFSX01000051">
    <property type="protein sequence ID" value="PJC01219.1"/>
    <property type="molecule type" value="Genomic_DNA"/>
</dbReference>
<feature type="domain" description="Transcription regulator TrmB N-terminal" evidence="1">
    <location>
        <begin position="24"/>
        <end position="86"/>
    </location>
</feature>
<dbReference type="EMBL" id="PEUT01000055">
    <property type="protein sequence ID" value="PIV13557.1"/>
    <property type="molecule type" value="Genomic_DNA"/>
</dbReference>
<dbReference type="EMBL" id="PFMG01000016">
    <property type="protein sequence ID" value="PIY99961.1"/>
    <property type="molecule type" value="Genomic_DNA"/>
</dbReference>
<dbReference type="PANTHER" id="PTHR34293:SF1">
    <property type="entry name" value="HTH-TYPE TRANSCRIPTIONAL REGULATOR TRMBL2"/>
    <property type="match status" value="1"/>
</dbReference>
<accession>A0A2H9M6Z5</accession>
<dbReference type="Proteomes" id="UP000228888">
    <property type="component" value="Unassembled WGS sequence"/>
</dbReference>
<dbReference type="EMBL" id="PCUF01000039">
    <property type="protein sequence ID" value="PIN66411.1"/>
    <property type="molecule type" value="Genomic_DNA"/>
</dbReference>
<evidence type="ECO:0000313" key="5">
    <source>
        <dbReference type="EMBL" id="PIY99961.1"/>
    </source>
</evidence>
<gene>
    <name evidence="7" type="ORF">CO072_01950</name>
    <name evidence="6" type="ORF">CO124_02295</name>
    <name evidence="4" type="ORF">COS22_02400</name>
    <name evidence="3" type="ORF">COS45_02295</name>
    <name evidence="2" type="ORF">COW69_02445</name>
    <name evidence="5" type="ORF">COY63_00715</name>
</gene>
<dbReference type="PANTHER" id="PTHR34293">
    <property type="entry name" value="HTH-TYPE TRANSCRIPTIONAL REGULATOR TRMBL2"/>
    <property type="match status" value="1"/>
</dbReference>
<evidence type="ECO:0000313" key="3">
    <source>
        <dbReference type="EMBL" id="PIV13557.1"/>
    </source>
</evidence>
<dbReference type="InterPro" id="IPR036390">
    <property type="entry name" value="WH_DNA-bd_sf"/>
</dbReference>
<evidence type="ECO:0000259" key="1">
    <source>
        <dbReference type="Pfam" id="PF01978"/>
    </source>
</evidence>
<accession>A0A2H9P8X5</accession>
<accession>A0A2H9M2K9</accession>
<evidence type="ECO:0000313" key="7">
    <source>
        <dbReference type="EMBL" id="PJC01219.1"/>
    </source>
</evidence>
<evidence type="ECO:0000313" key="9">
    <source>
        <dbReference type="Proteomes" id="UP000228888"/>
    </source>
</evidence>
<name>A0A2G9LIR0_HUBC1</name>
<comment type="caution">
    <text evidence="2">The sequence shown here is derived from an EMBL/GenBank/DDBJ whole genome shotgun (WGS) entry which is preliminary data.</text>
</comment>
<dbReference type="Proteomes" id="UP000229789">
    <property type="component" value="Unassembled WGS sequence"/>
</dbReference>
<evidence type="ECO:0000313" key="2">
    <source>
        <dbReference type="EMBL" id="PIN66411.1"/>
    </source>
</evidence>
<dbReference type="AlphaFoldDB" id="A0A2G9LIR0"/>
<reference evidence="8 9" key="2">
    <citation type="submission" date="2017-09" db="EMBL/GenBank/DDBJ databases">
        <title>Depth-based differentiation of microbial function through sediment-hosted aquifers and enrichment of novel symbionts in the deep terrestrial subsurface.</title>
        <authorList>
            <person name="Probst A.J."/>
            <person name="Ladd B."/>
            <person name="Jarett J.K."/>
            <person name="Geller-Mcgrath D.E."/>
            <person name="Sieber C.M.K."/>
            <person name="Emerson J.B."/>
            <person name="Anantharaman K."/>
            <person name="Thomas B.C."/>
            <person name="Malmstrom R."/>
            <person name="Stieglmeier M."/>
            <person name="Klingl A."/>
            <person name="Woyke T."/>
            <person name="Ryan C.M."/>
            <person name="Banfield J.F."/>
        </authorList>
    </citation>
    <scope>NUCLEOTIDE SEQUENCE [LARGE SCALE GENOMIC DNA]</scope>
</reference>
<proteinExistence type="predicted"/>
<dbReference type="Proteomes" id="UP000231232">
    <property type="component" value="Unassembled WGS sequence"/>
</dbReference>
<dbReference type="InterPro" id="IPR002831">
    <property type="entry name" value="Tscrpt_reg_TrmB_N"/>
</dbReference>
<organism evidence="2 10">
    <name type="scientific">Huberarchaeum crystalense</name>
    <dbReference type="NCBI Taxonomy" id="2014257"/>
    <lineage>
        <taxon>Archaea</taxon>
        <taxon>Candidatus Huberarchaeota</taxon>
        <taxon>Candidatus Huberarchaeia</taxon>
        <taxon>Candidatus Huberarchaeales</taxon>
        <taxon>Candidatus Huberarchaeaceae</taxon>
        <taxon>Candidatus Huberarchaeum</taxon>
    </lineage>
</organism>
<dbReference type="EMBL" id="PETW01000042">
    <property type="protein sequence ID" value="PIV46280.1"/>
    <property type="molecule type" value="Genomic_DNA"/>
</dbReference>
<evidence type="ECO:0000313" key="10">
    <source>
        <dbReference type="Proteomes" id="UP000229789"/>
    </source>
</evidence>
<evidence type="ECO:0000313" key="8">
    <source>
        <dbReference type="Proteomes" id="UP000228874"/>
    </source>
</evidence>
<dbReference type="Proteomes" id="UP000228874">
    <property type="component" value="Unassembled WGS sequence"/>
</dbReference>
<evidence type="ECO:0000313" key="6">
    <source>
        <dbReference type="EMBL" id="PJB03569.1"/>
    </source>
</evidence>
<dbReference type="InterPro" id="IPR036388">
    <property type="entry name" value="WH-like_DNA-bd_sf"/>
</dbReference>
<protein>
    <recommendedName>
        <fullName evidence="1">Transcription regulator TrmB N-terminal domain-containing protein</fullName>
    </recommendedName>
</protein>
<dbReference type="EMBL" id="PFUW01000040">
    <property type="protein sequence ID" value="PJB03569.1"/>
    <property type="molecule type" value="Genomic_DNA"/>
</dbReference>
<evidence type="ECO:0000313" key="4">
    <source>
        <dbReference type="EMBL" id="PIV46280.1"/>
    </source>
</evidence>
<dbReference type="Gene3D" id="1.10.10.10">
    <property type="entry name" value="Winged helix-like DNA-binding domain superfamily/Winged helix DNA-binding domain"/>
    <property type="match status" value="1"/>
</dbReference>